<proteinExistence type="predicted"/>
<dbReference type="RefSeq" id="WP_246437220.1">
    <property type="nucleotide sequence ID" value="NZ_JACHJT010000001.1"/>
</dbReference>
<reference evidence="1 2" key="1">
    <citation type="submission" date="2020-08" db="EMBL/GenBank/DDBJ databases">
        <title>Sequencing the genomes of 1000 actinobacteria strains.</title>
        <authorList>
            <person name="Klenk H.-P."/>
        </authorList>
    </citation>
    <scope>NUCLEOTIDE SEQUENCE [LARGE SCALE GENOMIC DNA]</scope>
    <source>
        <strain evidence="1 2">DSM 102030</strain>
    </source>
</reference>
<dbReference type="GO" id="GO:0003677">
    <property type="term" value="F:DNA binding"/>
    <property type="evidence" value="ECO:0007669"/>
    <property type="project" value="InterPro"/>
</dbReference>
<accession>A0A7W7RIT3</accession>
<dbReference type="AlphaFoldDB" id="A0A7W7RIT3"/>
<dbReference type="SUPFAM" id="SSF56349">
    <property type="entry name" value="DNA breaking-rejoining enzymes"/>
    <property type="match status" value="1"/>
</dbReference>
<sequence>MAAHVGGGPELEDIWRHGPAAGHPRGYALVAAAVDLARTGLSAPLSRGRIEEAAELYLPPPPPAAEAAEAAWEGATWVRHEVASLLVPADHGQERWRALDYLMREEPVPAAVLWRAALDWAGDEDRFAIGVTSYTDGDHAVAETAWRRAAENGVTEAMYNLGVLLQEDGRTGEAEQWWRRAPILPGFTFNEGRHTHRTWLAEDGVPEVARAARLGHRMRGMGEVYEHVTPAMRSRCAPSWKTAGAAACRR</sequence>
<gene>
    <name evidence="1" type="ORF">F4561_003586</name>
</gene>
<evidence type="ECO:0000313" key="2">
    <source>
        <dbReference type="Proteomes" id="UP000523007"/>
    </source>
</evidence>
<dbReference type="InterPro" id="IPR011990">
    <property type="entry name" value="TPR-like_helical_dom_sf"/>
</dbReference>
<dbReference type="SUPFAM" id="SSF81901">
    <property type="entry name" value="HCP-like"/>
    <property type="match status" value="1"/>
</dbReference>
<dbReference type="InterPro" id="IPR011010">
    <property type="entry name" value="DNA_brk_join_enz"/>
</dbReference>
<organism evidence="1 2">
    <name type="scientific">Lipingzhangella halophila</name>
    <dbReference type="NCBI Taxonomy" id="1783352"/>
    <lineage>
        <taxon>Bacteria</taxon>
        <taxon>Bacillati</taxon>
        <taxon>Actinomycetota</taxon>
        <taxon>Actinomycetes</taxon>
        <taxon>Streptosporangiales</taxon>
        <taxon>Nocardiopsidaceae</taxon>
        <taxon>Lipingzhangella</taxon>
    </lineage>
</organism>
<dbReference type="Gene3D" id="1.25.40.10">
    <property type="entry name" value="Tetratricopeptide repeat domain"/>
    <property type="match status" value="1"/>
</dbReference>
<evidence type="ECO:0000313" key="1">
    <source>
        <dbReference type="EMBL" id="MBB4932766.1"/>
    </source>
</evidence>
<name>A0A7W7RIT3_9ACTN</name>
<protein>
    <recommendedName>
        <fullName evidence="3">Sel1 repeat family protein</fullName>
    </recommendedName>
</protein>
<keyword evidence="2" id="KW-1185">Reference proteome</keyword>
<comment type="caution">
    <text evidence="1">The sequence shown here is derived from an EMBL/GenBank/DDBJ whole genome shotgun (WGS) entry which is preliminary data.</text>
</comment>
<dbReference type="EMBL" id="JACHJT010000001">
    <property type="protein sequence ID" value="MBB4932766.1"/>
    <property type="molecule type" value="Genomic_DNA"/>
</dbReference>
<evidence type="ECO:0008006" key="3">
    <source>
        <dbReference type="Google" id="ProtNLM"/>
    </source>
</evidence>
<dbReference type="Proteomes" id="UP000523007">
    <property type="component" value="Unassembled WGS sequence"/>
</dbReference>